<evidence type="ECO:0000313" key="1">
    <source>
        <dbReference type="EMBL" id="KWX13610.1"/>
    </source>
</evidence>
<dbReference type="OrthoDB" id="10256181at2759"/>
<dbReference type="VEuPathDB" id="GiardiaDB:QR46_2375"/>
<sequence>MGPPSSVCSTMLCIREIITITSSECLRDTCISSKTSNLMLSDANIFSEPLSKHRLINHTPSDARLKSQQRLGRFDVKDSTTGGMIHLNCKLDGSEFITLTVAISGFAILHEEGQRLVSLLLLDRHDTCRDDNFSAFERCILELRDVIMSANVYTKKSALIEAFDAVSRLRFTLFLPRKELHYCTHYTLSEPGLLIELTLPMEAHLNKALRSYLDVLAFGFLFLCHPRITFYAPVLELDEDFLPRYHLAPDEDYLRSVLTRAYKKDFIVSSSDFSKDEYSAVTSVCMSPSQGLLDQFPIEYLVIVNNTPLIGLRSPLCPTTLEHLDFLVDFNIPINRLTLAEELALERPFSSFYKAVPQSGASVESCIIIVAINYNSTVKFAASDKSFMVPHPVLSSDLSSGLMRAFSECISKFPSRIEKVADQKRKLQELSARHILADIEVLSSLLLTEEELNAFTRKHNAPTLEEAISKAFAPVLTG</sequence>
<comment type="caution">
    <text evidence="1">The sequence shown here is derived from an EMBL/GenBank/DDBJ whole genome shotgun (WGS) entry which is preliminary data.</text>
</comment>
<gene>
    <name evidence="1" type="ORF">QR46_2375</name>
</gene>
<evidence type="ECO:0000313" key="2">
    <source>
        <dbReference type="Proteomes" id="UP000070089"/>
    </source>
</evidence>
<organism evidence="1 2">
    <name type="scientific">Giardia duodenalis assemblage B</name>
    <dbReference type="NCBI Taxonomy" id="1394984"/>
    <lineage>
        <taxon>Eukaryota</taxon>
        <taxon>Metamonada</taxon>
        <taxon>Diplomonadida</taxon>
        <taxon>Hexamitidae</taxon>
        <taxon>Giardiinae</taxon>
        <taxon>Giardia</taxon>
    </lineage>
</organism>
<accession>A0A132NU69</accession>
<dbReference type="Proteomes" id="UP000070089">
    <property type="component" value="Unassembled WGS sequence"/>
</dbReference>
<dbReference type="AlphaFoldDB" id="A0A132NU69"/>
<protein>
    <submittedName>
        <fullName evidence="1">Uncharacterized protein</fullName>
    </submittedName>
</protein>
<dbReference type="EMBL" id="JXTI01000062">
    <property type="protein sequence ID" value="KWX13610.1"/>
    <property type="molecule type" value="Genomic_DNA"/>
</dbReference>
<reference evidence="1 2" key="1">
    <citation type="journal article" date="2015" name="Mol. Biochem. Parasitol.">
        <title>Identification of polymorphic genes for use in assemblage B genotyping assays through comparative genomics of multiple assemblage B Giardia duodenalis isolates.</title>
        <authorList>
            <person name="Wielinga C."/>
            <person name="Thompson R.C."/>
            <person name="Monis P."/>
            <person name="Ryan U."/>
        </authorList>
    </citation>
    <scope>NUCLEOTIDE SEQUENCE [LARGE SCALE GENOMIC DNA]</scope>
    <source>
        <strain evidence="1 2">BAH15c1</strain>
    </source>
</reference>
<name>A0A132NU69_GIAIN</name>
<proteinExistence type="predicted"/>